<dbReference type="InterPro" id="IPR007197">
    <property type="entry name" value="rSAM"/>
</dbReference>
<reference evidence="16" key="1">
    <citation type="submission" date="2016-08" db="EMBL/GenBank/DDBJ databases">
        <authorList>
            <person name="Seilhamer J.J."/>
        </authorList>
    </citation>
    <scope>NUCLEOTIDE SEQUENCE</scope>
    <source>
        <strain evidence="16">86</strain>
    </source>
</reference>
<evidence type="ECO:0000256" key="3">
    <source>
        <dbReference type="ARBA" id="ARBA00005155"/>
    </source>
</evidence>
<name>A0A212LHR4_9HYPH</name>
<organism evidence="16">
    <name type="scientific">uncultured Pleomorphomonas sp</name>
    <dbReference type="NCBI Taxonomy" id="442121"/>
    <lineage>
        <taxon>Bacteria</taxon>
        <taxon>Pseudomonadati</taxon>
        <taxon>Pseudomonadota</taxon>
        <taxon>Alphaproteobacteria</taxon>
        <taxon>Hyphomicrobiales</taxon>
        <taxon>Pleomorphomonadaceae</taxon>
        <taxon>Pleomorphomonas</taxon>
        <taxon>environmental samples</taxon>
    </lineage>
</organism>
<dbReference type="AlphaFoldDB" id="A0A212LHR4"/>
<dbReference type="PANTHER" id="PTHR43787:SF13">
    <property type="entry name" value="FEMO COFACTOR BIOSYNTHESIS PROTEIN NIFB"/>
    <property type="match status" value="1"/>
</dbReference>
<comment type="function">
    <text evidence="2">Involved in the biosynthesis of the iron-molybdenum cofactor (FeMo-co or M-cluster) found in the dinitrogenase enzyme of the nitrogenase complex in nitrogen-fixing microorganisms. NifB catalyzes the crucial step of radical SAM-dependent carbide insertion that occurs concomitant with the insertion of a 9th sulfur and the rearrangement/coupling of two [4Fe-4S] clusters into a [8Fe-9S-C] cluster, the precursor to the M-cluster.</text>
</comment>
<dbReference type="SFLD" id="SFLDG01067">
    <property type="entry name" value="SPASM/twitch_domain_containing"/>
    <property type="match status" value="1"/>
</dbReference>
<dbReference type="InterPro" id="IPR058240">
    <property type="entry name" value="rSAM_sf"/>
</dbReference>
<dbReference type="SMART" id="SM00729">
    <property type="entry name" value="Elp3"/>
    <property type="match status" value="1"/>
</dbReference>
<evidence type="ECO:0000256" key="12">
    <source>
        <dbReference type="ARBA" id="ARBA00023239"/>
    </source>
</evidence>
<keyword evidence="12" id="KW-0456">Lyase</keyword>
<dbReference type="SFLD" id="SFLDS00029">
    <property type="entry name" value="Radical_SAM"/>
    <property type="match status" value="1"/>
</dbReference>
<dbReference type="InterPro" id="IPR006638">
    <property type="entry name" value="Elp3/MiaA/NifB-like_rSAM"/>
</dbReference>
<dbReference type="GO" id="GO:0046872">
    <property type="term" value="F:metal ion binding"/>
    <property type="evidence" value="ECO:0007669"/>
    <property type="project" value="UniProtKB-KW"/>
</dbReference>
<feature type="domain" description="Radical SAM core" evidence="15">
    <location>
        <begin position="39"/>
        <end position="275"/>
    </location>
</feature>
<evidence type="ECO:0000256" key="11">
    <source>
        <dbReference type="ARBA" id="ARBA00023231"/>
    </source>
</evidence>
<dbReference type="SUPFAM" id="SSF102114">
    <property type="entry name" value="Radical SAM enzymes"/>
    <property type="match status" value="1"/>
</dbReference>
<evidence type="ECO:0000256" key="7">
    <source>
        <dbReference type="ARBA" id="ARBA00022691"/>
    </source>
</evidence>
<evidence type="ECO:0000256" key="2">
    <source>
        <dbReference type="ARBA" id="ARBA00003522"/>
    </source>
</evidence>
<dbReference type="EMBL" id="FMJD01000008">
    <property type="protein sequence ID" value="SCM76919.1"/>
    <property type="molecule type" value="Genomic_DNA"/>
</dbReference>
<dbReference type="GO" id="GO:0016829">
    <property type="term" value="F:lyase activity"/>
    <property type="evidence" value="ECO:0007669"/>
    <property type="project" value="UniProtKB-KW"/>
</dbReference>
<dbReference type="RefSeq" id="WP_288196950.1">
    <property type="nucleotide sequence ID" value="NZ_LT608334.1"/>
</dbReference>
<keyword evidence="11" id="KW-0535">Nitrogen fixation</keyword>
<dbReference type="UniPathway" id="UPA00782"/>
<evidence type="ECO:0000256" key="14">
    <source>
        <dbReference type="ARBA" id="ARBA00032102"/>
    </source>
</evidence>
<dbReference type="PROSITE" id="PS51918">
    <property type="entry name" value="RADICAL_SAM"/>
    <property type="match status" value="1"/>
</dbReference>
<comment type="similarity">
    <text evidence="4">Belongs to the radical SAM superfamily. NifB family.</text>
</comment>
<dbReference type="GO" id="GO:0051539">
    <property type="term" value="F:4 iron, 4 sulfur cluster binding"/>
    <property type="evidence" value="ECO:0007669"/>
    <property type="project" value="UniProtKB-KW"/>
</dbReference>
<evidence type="ECO:0000256" key="1">
    <source>
        <dbReference type="ARBA" id="ARBA00001966"/>
    </source>
</evidence>
<keyword evidence="6" id="KW-0004">4Fe-4S</keyword>
<evidence type="ECO:0000256" key="4">
    <source>
        <dbReference type="ARBA" id="ARBA00006804"/>
    </source>
</evidence>
<comment type="cofactor">
    <cofactor evidence="1">
        <name>[4Fe-4S] cluster</name>
        <dbReference type="ChEBI" id="CHEBI:49883"/>
    </cofactor>
</comment>
<dbReference type="Pfam" id="PF04055">
    <property type="entry name" value="Radical_SAM"/>
    <property type="match status" value="1"/>
</dbReference>
<protein>
    <recommendedName>
        <fullName evidence="5">FeMo cofactor biosynthesis protein NifB</fullName>
    </recommendedName>
    <alternativeName>
        <fullName evidence="14">Nitrogenase cofactor maturase NifB</fullName>
    </alternativeName>
    <alternativeName>
        <fullName evidence="13">Radical SAM assemblase NifB</fullName>
    </alternativeName>
</protein>
<evidence type="ECO:0000256" key="13">
    <source>
        <dbReference type="ARBA" id="ARBA00030926"/>
    </source>
</evidence>
<evidence type="ECO:0000313" key="16">
    <source>
        <dbReference type="EMBL" id="SCM76919.1"/>
    </source>
</evidence>
<keyword evidence="10" id="KW-0411">Iron-sulfur</keyword>
<keyword evidence="9" id="KW-0408">Iron</keyword>
<sequence>MSAPSTACAAHALRQASMQPAFPDLEGHHPCFSTTAEGHAKAARLHLPVSPACNIACAFCRRDFNRVEQRPGVAARLLKPGEAVAVVERALRLIPNLTVVGIAGPGDPLASDHAIDTFARIHARWPELTLCVSTNGLMLPARVDDLHAAGVTTLTVTVNAVDPAIQAAITPKLAWQRKRLDGLAAAERLIANQLDGIARAAGLGLTIKINTVLIPTINDHHIGTVAETVAAAGARMINVIPLIPEHQLAHLREPTFIERHKARAAAARHLKVFTHCQRCRADAAGVPGLTDYTRDLYGDDLVAEPTFSHG</sequence>
<dbReference type="CDD" id="cd01335">
    <property type="entry name" value="Radical_SAM"/>
    <property type="match status" value="1"/>
</dbReference>
<dbReference type="PANTHER" id="PTHR43787">
    <property type="entry name" value="FEMO COFACTOR BIOSYNTHESIS PROTEIN NIFB-RELATED"/>
    <property type="match status" value="1"/>
</dbReference>
<evidence type="ECO:0000256" key="8">
    <source>
        <dbReference type="ARBA" id="ARBA00022723"/>
    </source>
</evidence>
<evidence type="ECO:0000256" key="10">
    <source>
        <dbReference type="ARBA" id="ARBA00023014"/>
    </source>
</evidence>
<comment type="pathway">
    <text evidence="3">Cofactor biosynthesis; Fe-Mo cofactor biosynthesis.</text>
</comment>
<dbReference type="Gene3D" id="3.20.20.70">
    <property type="entry name" value="Aldolase class I"/>
    <property type="match status" value="1"/>
</dbReference>
<evidence type="ECO:0000256" key="6">
    <source>
        <dbReference type="ARBA" id="ARBA00022485"/>
    </source>
</evidence>
<keyword evidence="7" id="KW-0949">S-adenosyl-L-methionine</keyword>
<proteinExistence type="inferred from homology"/>
<dbReference type="InterPro" id="IPR013785">
    <property type="entry name" value="Aldolase_TIM"/>
</dbReference>
<evidence type="ECO:0000256" key="5">
    <source>
        <dbReference type="ARBA" id="ARBA00021702"/>
    </source>
</evidence>
<accession>A0A212LHR4</accession>
<keyword evidence="8" id="KW-0479">Metal-binding</keyword>
<evidence type="ECO:0000259" key="15">
    <source>
        <dbReference type="PROSITE" id="PS51918"/>
    </source>
</evidence>
<evidence type="ECO:0000256" key="9">
    <source>
        <dbReference type="ARBA" id="ARBA00023004"/>
    </source>
</evidence>
<gene>
    <name evidence="16" type="ORF">KL86PLE_40724</name>
</gene>